<evidence type="ECO:0000313" key="17">
    <source>
        <dbReference type="Proteomes" id="UP000466307"/>
    </source>
</evidence>
<proteinExistence type="predicted"/>
<keyword evidence="6 12" id="KW-0274">FAD</keyword>
<dbReference type="PIRSF" id="PIRSF000207">
    <property type="entry name" value="SiR-FP_CysJ"/>
    <property type="match status" value="1"/>
</dbReference>
<feature type="domain" description="FAD-binding FR-type" evidence="15">
    <location>
        <begin position="258"/>
        <end position="475"/>
    </location>
</feature>
<comment type="cofactor">
    <cofactor evidence="12">
        <name>FAD</name>
        <dbReference type="ChEBI" id="CHEBI:57692"/>
    </cofactor>
    <text evidence="12">Binds 1 FAD per subunit.</text>
</comment>
<dbReference type="PANTHER" id="PTHR19384:SF128">
    <property type="entry name" value="NADPH OXIDOREDUCTASE A"/>
    <property type="match status" value="1"/>
</dbReference>
<name>A0A7K3LQB4_9ACTN</name>
<evidence type="ECO:0000256" key="5">
    <source>
        <dbReference type="ARBA" id="ARBA00022643"/>
    </source>
</evidence>
<dbReference type="InterPro" id="IPR008254">
    <property type="entry name" value="Flavodoxin/NO_synth"/>
</dbReference>
<evidence type="ECO:0000256" key="11">
    <source>
        <dbReference type="ARBA" id="ARBA00052219"/>
    </source>
</evidence>
<dbReference type="InterPro" id="IPR023173">
    <property type="entry name" value="NADPH_Cyt_P450_Rdtase_alpha"/>
</dbReference>
<dbReference type="RefSeq" id="WP_059037329.1">
    <property type="nucleotide sequence ID" value="NZ_JAADZU010000036.1"/>
</dbReference>
<dbReference type="InterPro" id="IPR017927">
    <property type="entry name" value="FAD-bd_FR_type"/>
</dbReference>
<dbReference type="GO" id="GO:0050660">
    <property type="term" value="F:flavin adenine dinucleotide binding"/>
    <property type="evidence" value="ECO:0007669"/>
    <property type="project" value="InterPro"/>
</dbReference>
<dbReference type="Gene3D" id="3.40.50.360">
    <property type="match status" value="1"/>
</dbReference>
<keyword evidence="5 12" id="KW-0288">FMN</keyword>
<feature type="compositionally biased region" description="Low complexity" evidence="13">
    <location>
        <begin position="235"/>
        <end position="245"/>
    </location>
</feature>
<dbReference type="GO" id="GO:0005829">
    <property type="term" value="C:cytosol"/>
    <property type="evidence" value="ECO:0007669"/>
    <property type="project" value="TreeGrafter"/>
</dbReference>
<dbReference type="PRINTS" id="PR00369">
    <property type="entry name" value="FLAVODOXIN"/>
</dbReference>
<dbReference type="Gene3D" id="2.40.30.10">
    <property type="entry name" value="Translation factors"/>
    <property type="match status" value="1"/>
</dbReference>
<dbReference type="InterPro" id="IPR001709">
    <property type="entry name" value="Flavoprot_Pyr_Nucl_cyt_Rdtase"/>
</dbReference>
<keyword evidence="4" id="KW-0285">Flavoprotein</keyword>
<keyword evidence="9 16" id="KW-0560">Oxidoreductase</keyword>
<dbReference type="PROSITE" id="PS50902">
    <property type="entry name" value="FLAVODOXIN_LIKE"/>
    <property type="match status" value="1"/>
</dbReference>
<feature type="binding site" evidence="12">
    <location>
        <begin position="431"/>
        <end position="433"/>
    </location>
    <ligand>
        <name>FAD</name>
        <dbReference type="ChEBI" id="CHEBI:57692"/>
    </ligand>
</feature>
<dbReference type="CDD" id="cd06199">
    <property type="entry name" value="SiR"/>
    <property type="match status" value="1"/>
</dbReference>
<evidence type="ECO:0000313" key="16">
    <source>
        <dbReference type="EMBL" id="NDK90366.1"/>
    </source>
</evidence>
<dbReference type="EMBL" id="JAADZU010000036">
    <property type="protein sequence ID" value="NDK90366.1"/>
    <property type="molecule type" value="Genomic_DNA"/>
</dbReference>
<keyword evidence="7 12" id="KW-0521">NADP</keyword>
<dbReference type="InterPro" id="IPR001433">
    <property type="entry name" value="OxRdtase_FAD/NAD-bd"/>
</dbReference>
<reference evidence="16 17" key="1">
    <citation type="submission" date="2020-01" db="EMBL/GenBank/DDBJ databases">
        <title>Investigation of new actinobacteria for the biodesulphurisation of diesel fuel.</title>
        <authorList>
            <person name="Athi Narayanan S.M."/>
        </authorList>
    </citation>
    <scope>NUCLEOTIDE SEQUENCE [LARGE SCALE GENOMIC DNA]</scope>
    <source>
        <strain evidence="16 17">213E</strain>
    </source>
</reference>
<gene>
    <name evidence="16" type="ORF">GYA93_12335</name>
</gene>
<keyword evidence="3" id="KW-0028">Amino-acid biosynthesis</keyword>
<dbReference type="GO" id="GO:0010181">
    <property type="term" value="F:FMN binding"/>
    <property type="evidence" value="ECO:0007669"/>
    <property type="project" value="InterPro"/>
</dbReference>
<evidence type="ECO:0000259" key="14">
    <source>
        <dbReference type="PROSITE" id="PS50902"/>
    </source>
</evidence>
<feature type="region of interest" description="Disordered" evidence="13">
    <location>
        <begin position="235"/>
        <end position="259"/>
    </location>
</feature>
<feature type="binding site" evidence="12">
    <location>
        <begin position="545"/>
        <end position="546"/>
    </location>
    <ligand>
        <name>NADP(+)</name>
        <dbReference type="ChEBI" id="CHEBI:58349"/>
    </ligand>
</feature>
<accession>A0A7K3LQB4</accession>
<feature type="binding site" evidence="12">
    <location>
        <begin position="413"/>
        <end position="416"/>
    </location>
    <ligand>
        <name>FAD</name>
        <dbReference type="ChEBI" id="CHEBI:57692"/>
    </ligand>
</feature>
<dbReference type="PANTHER" id="PTHR19384">
    <property type="entry name" value="NITRIC OXIDE SYNTHASE-RELATED"/>
    <property type="match status" value="1"/>
</dbReference>
<feature type="binding site" evidence="12">
    <location>
        <begin position="113"/>
        <end position="116"/>
    </location>
    <ligand>
        <name>FMN</name>
        <dbReference type="ChEBI" id="CHEBI:58210"/>
    </ligand>
</feature>
<dbReference type="Pfam" id="PF00667">
    <property type="entry name" value="FAD_binding_1"/>
    <property type="match status" value="1"/>
</dbReference>
<feature type="binding site" evidence="12">
    <location>
        <begin position="551"/>
        <end position="555"/>
    </location>
    <ligand>
        <name>NADP(+)</name>
        <dbReference type="ChEBI" id="CHEBI:58349"/>
    </ligand>
</feature>
<evidence type="ECO:0000256" key="7">
    <source>
        <dbReference type="ARBA" id="ARBA00022857"/>
    </source>
</evidence>
<evidence type="ECO:0000256" key="8">
    <source>
        <dbReference type="ARBA" id="ARBA00022982"/>
    </source>
</evidence>
<dbReference type="SUPFAM" id="SSF52343">
    <property type="entry name" value="Ferredoxin reductase-like, C-terminal NADP-linked domain"/>
    <property type="match status" value="1"/>
</dbReference>
<dbReference type="Gene3D" id="3.40.50.80">
    <property type="entry name" value="Nucleotide-binding domain of ferredoxin-NADP reductase (FNR) module"/>
    <property type="match status" value="1"/>
</dbReference>
<evidence type="ECO:0000256" key="6">
    <source>
        <dbReference type="ARBA" id="ARBA00022827"/>
    </source>
</evidence>
<feature type="binding site" evidence="12">
    <location>
        <begin position="446"/>
        <end position="449"/>
    </location>
    <ligand>
        <name>FAD</name>
        <dbReference type="ChEBI" id="CHEBI:57692"/>
    </ligand>
</feature>
<dbReference type="PROSITE" id="PS51384">
    <property type="entry name" value="FAD_FR"/>
    <property type="match status" value="1"/>
</dbReference>
<evidence type="ECO:0000256" key="1">
    <source>
        <dbReference type="ARBA" id="ARBA00012604"/>
    </source>
</evidence>
<dbReference type="InterPro" id="IPR010199">
    <property type="entry name" value="CysJ"/>
</dbReference>
<evidence type="ECO:0000256" key="2">
    <source>
        <dbReference type="ARBA" id="ARBA00022448"/>
    </source>
</evidence>
<dbReference type="InterPro" id="IPR017938">
    <property type="entry name" value="Riboflavin_synthase-like_b-brl"/>
</dbReference>
<dbReference type="GO" id="GO:0004783">
    <property type="term" value="F:sulfite reductase (NADPH) activity"/>
    <property type="evidence" value="ECO:0007669"/>
    <property type="project" value="UniProtKB-EC"/>
</dbReference>
<dbReference type="AlphaFoldDB" id="A0A7K3LQB4"/>
<dbReference type="GO" id="GO:0019344">
    <property type="term" value="P:cysteine biosynthetic process"/>
    <property type="evidence" value="ECO:0007669"/>
    <property type="project" value="UniProtKB-KW"/>
</dbReference>
<feature type="domain" description="Flavodoxin-like" evidence="14">
    <location>
        <begin position="60"/>
        <end position="198"/>
    </location>
</feature>
<dbReference type="InterPro" id="IPR001094">
    <property type="entry name" value="Flavdoxin-like"/>
</dbReference>
<protein>
    <recommendedName>
        <fullName evidence="1">assimilatory sulfite reductase (NADPH)</fullName>
        <ecNumber evidence="1">1.8.1.2</ecNumber>
    </recommendedName>
</protein>
<dbReference type="Pfam" id="PF00175">
    <property type="entry name" value="NAD_binding_1"/>
    <property type="match status" value="1"/>
</dbReference>
<comment type="caution">
    <text evidence="16">The sequence shown here is derived from an EMBL/GenBank/DDBJ whole genome shotgun (WGS) entry which is preliminary data.</text>
</comment>
<dbReference type="SUPFAM" id="SSF63380">
    <property type="entry name" value="Riboflavin synthase domain-like"/>
    <property type="match status" value="1"/>
</dbReference>
<evidence type="ECO:0000256" key="10">
    <source>
        <dbReference type="ARBA" id="ARBA00023192"/>
    </source>
</evidence>
<evidence type="ECO:0000256" key="9">
    <source>
        <dbReference type="ARBA" id="ARBA00023002"/>
    </source>
</evidence>
<feature type="binding site" evidence="12">
    <location>
        <position position="625"/>
    </location>
    <ligand>
        <name>FAD</name>
        <dbReference type="ChEBI" id="CHEBI:57692"/>
    </ligand>
</feature>
<keyword evidence="2" id="KW-0813">Transport</keyword>
<organism evidence="16 17">
    <name type="scientific">Gordonia desulfuricans</name>
    <dbReference type="NCBI Taxonomy" id="89051"/>
    <lineage>
        <taxon>Bacteria</taxon>
        <taxon>Bacillati</taxon>
        <taxon>Actinomycetota</taxon>
        <taxon>Actinomycetes</taxon>
        <taxon>Mycobacteriales</taxon>
        <taxon>Gordoniaceae</taxon>
        <taxon>Gordonia</taxon>
    </lineage>
</organism>
<feature type="binding site" evidence="12">
    <location>
        <begin position="149"/>
        <end position="158"/>
    </location>
    <ligand>
        <name>FMN</name>
        <dbReference type="ChEBI" id="CHEBI:58210"/>
    </ligand>
</feature>
<evidence type="ECO:0000256" key="13">
    <source>
        <dbReference type="SAM" id="MobiDB-lite"/>
    </source>
</evidence>
<dbReference type="InterPro" id="IPR039261">
    <property type="entry name" value="FNR_nucleotide-bd"/>
</dbReference>
<evidence type="ECO:0000256" key="4">
    <source>
        <dbReference type="ARBA" id="ARBA00022630"/>
    </source>
</evidence>
<evidence type="ECO:0000259" key="15">
    <source>
        <dbReference type="PROSITE" id="PS51384"/>
    </source>
</evidence>
<dbReference type="InterPro" id="IPR029039">
    <property type="entry name" value="Flavoprotein-like_sf"/>
</dbReference>
<dbReference type="Pfam" id="PF00258">
    <property type="entry name" value="Flavodoxin_1"/>
    <property type="match status" value="1"/>
</dbReference>
<evidence type="ECO:0000256" key="12">
    <source>
        <dbReference type="PIRSR" id="PIRSR000207-1"/>
    </source>
</evidence>
<dbReference type="Proteomes" id="UP000466307">
    <property type="component" value="Unassembled WGS sequence"/>
</dbReference>
<comment type="cofactor">
    <cofactor evidence="12">
        <name>FMN</name>
        <dbReference type="ChEBI" id="CHEBI:58210"/>
    </cofactor>
    <text evidence="12">Binds 1 FMN per subunit.</text>
</comment>
<feature type="binding site" evidence="12">
    <location>
        <position position="587"/>
    </location>
    <ligand>
        <name>NADP(+)</name>
        <dbReference type="ChEBI" id="CHEBI:58349"/>
    </ligand>
</feature>
<dbReference type="PRINTS" id="PR00371">
    <property type="entry name" value="FPNCR"/>
</dbReference>
<feature type="binding site" evidence="12">
    <location>
        <position position="437"/>
    </location>
    <ligand>
        <name>FAD</name>
        <dbReference type="ChEBI" id="CHEBI:57692"/>
    </ligand>
</feature>
<dbReference type="Gene3D" id="1.20.990.10">
    <property type="entry name" value="NADPH-cytochrome p450 Reductase, Chain A, domain 3"/>
    <property type="match status" value="1"/>
</dbReference>
<dbReference type="InterPro" id="IPR003097">
    <property type="entry name" value="CysJ-like_FAD-binding"/>
</dbReference>
<dbReference type="SUPFAM" id="SSF52218">
    <property type="entry name" value="Flavoproteins"/>
    <property type="match status" value="1"/>
</dbReference>
<sequence length="625" mass="67497">MQLPYIPTDVPFTGDQKAWLAGFLAGLNTRINMPLAAGSPLAGVAPLSGPGAAAPPGIACQIAYGSQTGTAEYLAEQVADRARTQGFVPQVCALEDLDLGALSAVRRLLVITSTYGEGEMPDNAEMFWQALAGPGAPRLDGLYFGVLALGDSVYDGFCQAGKNIDVRLGELGGTRVLDRVDCDVDYEGPSADWIGRAIIALAGIDENLADVPADPAADSPESSRMTSTIDTTAPATTALAAAPTPADKPQRAPRWGRKNPYPATIVANSVLSGPESDKEVRHLVISLGDSGIDYEPGDGISVTPVNDPALVDLVLERLGATGDEPITDRKSTRTLRESLSRHVEIATPSKYLVDYIASRTQDPELVHLTSTGDKEALDAWLWGKDVLDLLNVDPALSVTPEELIAELRPLQHRVYSISSSPRAHTGTVHITMATVRYRSGERTRGGVCSTYLADRRAEGELVDVFITPNKSFRLPADDAKIIMVGPGTGIAPFRAFLHERQARGATGENWLFFGDQHQHCDHIYSDEIDQFVADGVLTRLDLAFSRDQAHKVYVQDRMRERGAELYAWLADGAHVYICGDATRMARDVDAALVGIIAEHGGFDEDGARDHLNQLKKDKRYLRDVY</sequence>
<dbReference type="FunFam" id="3.40.50.80:FF:000001">
    <property type="entry name" value="NADPH--cytochrome P450 reductase 1"/>
    <property type="match status" value="1"/>
</dbReference>
<keyword evidence="8" id="KW-0249">Electron transport</keyword>
<keyword evidence="17" id="KW-1185">Reference proteome</keyword>
<dbReference type="NCBIfam" id="NF004859">
    <property type="entry name" value="PRK06214.1"/>
    <property type="match status" value="1"/>
</dbReference>
<keyword evidence="10" id="KW-0198">Cysteine biosynthesis</keyword>
<dbReference type="EC" id="1.8.1.2" evidence="1"/>
<evidence type="ECO:0000256" key="3">
    <source>
        <dbReference type="ARBA" id="ARBA00022605"/>
    </source>
</evidence>
<comment type="catalytic activity">
    <reaction evidence="11">
        <text>hydrogen sulfide + 3 NADP(+) + 3 H2O = sulfite + 3 NADPH + 4 H(+)</text>
        <dbReference type="Rhea" id="RHEA:13801"/>
        <dbReference type="ChEBI" id="CHEBI:15377"/>
        <dbReference type="ChEBI" id="CHEBI:15378"/>
        <dbReference type="ChEBI" id="CHEBI:17359"/>
        <dbReference type="ChEBI" id="CHEBI:29919"/>
        <dbReference type="ChEBI" id="CHEBI:57783"/>
        <dbReference type="ChEBI" id="CHEBI:58349"/>
        <dbReference type="EC" id="1.8.1.2"/>
    </reaction>
</comment>